<dbReference type="EMBL" id="BMHC01000020">
    <property type="protein sequence ID" value="GGI31347.1"/>
    <property type="molecule type" value="Genomic_DNA"/>
</dbReference>
<dbReference type="SUPFAM" id="SSF56784">
    <property type="entry name" value="HAD-like"/>
    <property type="match status" value="1"/>
</dbReference>
<gene>
    <name evidence="1" type="ORF">GCM10010987_63970</name>
</gene>
<name>A0AA87WB57_9BRAD</name>
<dbReference type="AlphaFoldDB" id="A0AA87WB57"/>
<dbReference type="GO" id="GO:0005737">
    <property type="term" value="C:cytoplasm"/>
    <property type="evidence" value="ECO:0007669"/>
    <property type="project" value="TreeGrafter"/>
</dbReference>
<dbReference type="Gene3D" id="3.40.50.1000">
    <property type="entry name" value="HAD superfamily/HAD-like"/>
    <property type="match status" value="1"/>
</dbReference>
<comment type="caution">
    <text evidence="1">The sequence shown here is derived from an EMBL/GenBank/DDBJ whole genome shotgun (WGS) entry which is preliminary data.</text>
</comment>
<accession>A0AA87WB57</accession>
<organism evidence="1 2">
    <name type="scientific">Bradyrhizobium guangdongense</name>
    <dbReference type="NCBI Taxonomy" id="1325090"/>
    <lineage>
        <taxon>Bacteria</taxon>
        <taxon>Pseudomonadati</taxon>
        <taxon>Pseudomonadota</taxon>
        <taxon>Alphaproteobacteria</taxon>
        <taxon>Hyphomicrobiales</taxon>
        <taxon>Nitrobacteraceae</taxon>
        <taxon>Bradyrhizobium</taxon>
    </lineage>
</organism>
<evidence type="ECO:0008006" key="3">
    <source>
        <dbReference type="Google" id="ProtNLM"/>
    </source>
</evidence>
<reference evidence="1" key="1">
    <citation type="journal article" date="2014" name="Int. J. Syst. Evol. Microbiol.">
        <title>Complete genome sequence of Corynebacterium casei LMG S-19264T (=DSM 44701T), isolated from a smear-ripened cheese.</title>
        <authorList>
            <consortium name="US DOE Joint Genome Institute (JGI-PGF)"/>
            <person name="Walter F."/>
            <person name="Albersmeier A."/>
            <person name="Kalinowski J."/>
            <person name="Ruckert C."/>
        </authorList>
    </citation>
    <scope>NUCLEOTIDE SEQUENCE</scope>
    <source>
        <strain evidence="1">CGMCC 1.15034</strain>
    </source>
</reference>
<evidence type="ECO:0000313" key="2">
    <source>
        <dbReference type="Proteomes" id="UP000625079"/>
    </source>
</evidence>
<dbReference type="NCBIfam" id="TIGR01549">
    <property type="entry name" value="HAD-SF-IA-v1"/>
    <property type="match status" value="1"/>
</dbReference>
<reference evidence="1" key="2">
    <citation type="submission" date="2022-12" db="EMBL/GenBank/DDBJ databases">
        <authorList>
            <person name="Sun Q."/>
            <person name="Zhou Y."/>
        </authorList>
    </citation>
    <scope>NUCLEOTIDE SEQUENCE</scope>
    <source>
        <strain evidence="1">CGMCC 1.15034</strain>
    </source>
</reference>
<dbReference type="PANTHER" id="PTHR19288:SF46">
    <property type="entry name" value="HALOACID DEHALOGENASE-LIKE HYDROLASE DOMAIN-CONTAINING PROTEIN 2"/>
    <property type="match status" value="1"/>
</dbReference>
<evidence type="ECO:0000313" key="1">
    <source>
        <dbReference type="EMBL" id="GGI31347.1"/>
    </source>
</evidence>
<proteinExistence type="predicted"/>
<dbReference type="InterPro" id="IPR036412">
    <property type="entry name" value="HAD-like_sf"/>
</dbReference>
<protein>
    <recommendedName>
        <fullName evidence="3">HAD family hydrolase</fullName>
    </recommendedName>
</protein>
<sequence length="92" mass="9936">MKPLIVGKPEPHMIETALSRLGTARNATLMIGDQIQTDIQAGKRAKLPTVLVTTGVPPREDPSLVPPDFIVSSLAEIEVPAALVERIRQRSS</sequence>
<dbReference type="Proteomes" id="UP000625079">
    <property type="component" value="Unassembled WGS sequence"/>
</dbReference>
<dbReference type="Pfam" id="PF13242">
    <property type="entry name" value="Hydrolase_like"/>
    <property type="match status" value="1"/>
</dbReference>
<dbReference type="GO" id="GO:0016791">
    <property type="term" value="F:phosphatase activity"/>
    <property type="evidence" value="ECO:0007669"/>
    <property type="project" value="TreeGrafter"/>
</dbReference>
<dbReference type="InterPro" id="IPR006439">
    <property type="entry name" value="HAD-SF_hydro_IA"/>
</dbReference>
<dbReference type="PANTHER" id="PTHR19288">
    <property type="entry name" value="4-NITROPHENYLPHOSPHATASE-RELATED"/>
    <property type="match status" value="1"/>
</dbReference>
<dbReference type="InterPro" id="IPR023214">
    <property type="entry name" value="HAD_sf"/>
</dbReference>